<dbReference type="CDD" id="cd14695">
    <property type="entry name" value="bZIP_HLF"/>
    <property type="match status" value="1"/>
</dbReference>
<dbReference type="Pfam" id="PF07716">
    <property type="entry name" value="bZIP_2"/>
    <property type="match status" value="1"/>
</dbReference>
<evidence type="ECO:0000256" key="1">
    <source>
        <dbReference type="ARBA" id="ARBA00004123"/>
    </source>
</evidence>
<comment type="similarity">
    <text evidence="2">Belongs to the bZIP family. NFIL3 subfamily.</text>
</comment>
<dbReference type="InterPro" id="IPR046347">
    <property type="entry name" value="bZIP_sf"/>
</dbReference>
<dbReference type="PANTHER" id="PTHR11988">
    <property type="entry name" value="THYROTROPH EMBRYONIC FACTOR RELATED"/>
    <property type="match status" value="1"/>
</dbReference>
<dbReference type="OrthoDB" id="6022300at2759"/>
<evidence type="ECO:0000256" key="4">
    <source>
        <dbReference type="ARBA" id="ARBA00023125"/>
    </source>
</evidence>
<feature type="compositionally biased region" description="Low complexity" evidence="8">
    <location>
        <begin position="116"/>
        <end position="137"/>
    </location>
</feature>
<evidence type="ECO:0000313" key="10">
    <source>
        <dbReference type="EMBL" id="CDW19942.1"/>
    </source>
</evidence>
<feature type="compositionally biased region" description="Low complexity" evidence="8">
    <location>
        <begin position="262"/>
        <end position="282"/>
    </location>
</feature>
<feature type="coiled-coil region" evidence="7">
    <location>
        <begin position="329"/>
        <end position="356"/>
    </location>
</feature>
<feature type="region of interest" description="Disordered" evidence="8">
    <location>
        <begin position="17"/>
        <end position="167"/>
    </location>
</feature>
<evidence type="ECO:0000256" key="6">
    <source>
        <dbReference type="ARBA" id="ARBA00023242"/>
    </source>
</evidence>
<proteinExistence type="inferred from homology"/>
<organism evidence="10">
    <name type="scientific">Lepeophtheirus salmonis</name>
    <name type="common">Salmon louse</name>
    <name type="synonym">Caligus salmonis</name>
    <dbReference type="NCBI Taxonomy" id="72036"/>
    <lineage>
        <taxon>Eukaryota</taxon>
        <taxon>Metazoa</taxon>
        <taxon>Ecdysozoa</taxon>
        <taxon>Arthropoda</taxon>
        <taxon>Crustacea</taxon>
        <taxon>Multicrustacea</taxon>
        <taxon>Hexanauplia</taxon>
        <taxon>Copepoda</taxon>
        <taxon>Siphonostomatoida</taxon>
        <taxon>Caligidae</taxon>
        <taxon>Lepeophtheirus</taxon>
    </lineage>
</organism>
<evidence type="ECO:0000256" key="2">
    <source>
        <dbReference type="ARBA" id="ARBA00006079"/>
    </source>
</evidence>
<dbReference type="SUPFAM" id="SSF57959">
    <property type="entry name" value="Leucine zipper domain"/>
    <property type="match status" value="1"/>
</dbReference>
<evidence type="ECO:0000256" key="5">
    <source>
        <dbReference type="ARBA" id="ARBA00023163"/>
    </source>
</evidence>
<dbReference type="FunFam" id="1.20.5.170:FF:000025">
    <property type="entry name" value="nuclear factor interleukin-3-regulated protein-like"/>
    <property type="match status" value="1"/>
</dbReference>
<evidence type="ECO:0000256" key="8">
    <source>
        <dbReference type="SAM" id="MobiDB-lite"/>
    </source>
</evidence>
<feature type="compositionally biased region" description="Low complexity" evidence="8">
    <location>
        <begin position="145"/>
        <end position="167"/>
    </location>
</feature>
<dbReference type="PROSITE" id="PS50217">
    <property type="entry name" value="BZIP"/>
    <property type="match status" value="1"/>
</dbReference>
<dbReference type="InterPro" id="IPR004827">
    <property type="entry name" value="bZIP"/>
</dbReference>
<keyword evidence="5" id="KW-0804">Transcription</keyword>
<keyword evidence="3" id="KW-0805">Transcription regulation</keyword>
<name>A0A0K2T2Y5_LEPSM</name>
<keyword evidence="7" id="KW-0175">Coiled coil</keyword>
<protein>
    <recommendedName>
        <fullName evidence="9">BZIP domain-containing protein</fullName>
    </recommendedName>
</protein>
<feature type="compositionally biased region" description="Polar residues" evidence="8">
    <location>
        <begin position="20"/>
        <end position="39"/>
    </location>
</feature>
<evidence type="ECO:0000256" key="3">
    <source>
        <dbReference type="ARBA" id="ARBA00023015"/>
    </source>
</evidence>
<dbReference type="Gene3D" id="1.20.5.170">
    <property type="match status" value="1"/>
</dbReference>
<dbReference type="SMART" id="SM00338">
    <property type="entry name" value="BRLZ"/>
    <property type="match status" value="1"/>
</dbReference>
<evidence type="ECO:0000256" key="7">
    <source>
        <dbReference type="SAM" id="Coils"/>
    </source>
</evidence>
<dbReference type="EMBL" id="HACA01002581">
    <property type="protein sequence ID" value="CDW19942.1"/>
    <property type="molecule type" value="Transcribed_RNA"/>
</dbReference>
<keyword evidence="4" id="KW-0238">DNA-binding</keyword>
<dbReference type="GO" id="GO:0000978">
    <property type="term" value="F:RNA polymerase II cis-regulatory region sequence-specific DNA binding"/>
    <property type="evidence" value="ECO:0007669"/>
    <property type="project" value="TreeGrafter"/>
</dbReference>
<keyword evidence="6" id="KW-0539">Nucleus</keyword>
<evidence type="ECO:0000259" key="9">
    <source>
        <dbReference type="PROSITE" id="PS50217"/>
    </source>
</evidence>
<accession>A0A0K2T2Y5</accession>
<dbReference type="InterPro" id="IPR040223">
    <property type="entry name" value="PAR_bZIP"/>
</dbReference>
<comment type="subcellular location">
    <subcellularLocation>
        <location evidence="1">Nucleus</location>
    </subcellularLocation>
</comment>
<dbReference type="GO" id="GO:0005634">
    <property type="term" value="C:nucleus"/>
    <property type="evidence" value="ECO:0007669"/>
    <property type="project" value="UniProtKB-SubCell"/>
</dbReference>
<sequence length="370" mass="40192">MSERTSTLLEVVNRVREMNESSARLQGSPTCSPQSTSSHHLGFPSSAFVPRIKRDNSSSEINFVSPTLPPPSSSSANNGGGGGGGEDMVSDDEQQPLDFSSKKIKRERVGCSPEYGLLGSDGHSDNSSNASGSSPHVSPKHHSATPSNLGSLTPTLLPLPTHSSTPNSTAATLNLLSVLQQQQQQQQQMPTNTPPYNPLLLAAAAAGNFSQSVVSQPPPVSNIQANLAELSKVSNESQESYQKFRESMLQKIEMTRPKGRRSSSGNNGFSPCNNNNSSNNNPLETSPHNHNHGGLKDDAYWERRKKNNEAAKRSRDARRNKENEVAVRAQFLEQENIQLKIELAQLRSEILNLRDEVYKNNGALESLQSS</sequence>
<dbReference type="AlphaFoldDB" id="A0A0K2T2Y5"/>
<reference evidence="10" key="1">
    <citation type="submission" date="2014-05" db="EMBL/GenBank/DDBJ databases">
        <authorList>
            <person name="Chronopoulou M."/>
        </authorList>
    </citation>
    <scope>NUCLEOTIDE SEQUENCE</scope>
    <source>
        <tissue evidence="10">Whole organism</tissue>
    </source>
</reference>
<feature type="domain" description="BZIP" evidence="9">
    <location>
        <begin position="297"/>
        <end position="360"/>
    </location>
</feature>
<dbReference type="PANTHER" id="PTHR11988:SF27">
    <property type="entry name" value="GH27708P"/>
    <property type="match status" value="1"/>
</dbReference>
<dbReference type="GO" id="GO:0000981">
    <property type="term" value="F:DNA-binding transcription factor activity, RNA polymerase II-specific"/>
    <property type="evidence" value="ECO:0007669"/>
    <property type="project" value="TreeGrafter"/>
</dbReference>
<feature type="region of interest" description="Disordered" evidence="8">
    <location>
        <begin position="253"/>
        <end position="301"/>
    </location>
</feature>